<feature type="transmembrane region" description="Helical" evidence="10">
    <location>
        <begin position="159"/>
        <end position="180"/>
    </location>
</feature>
<proteinExistence type="inferred from homology"/>
<evidence type="ECO:0000256" key="10">
    <source>
        <dbReference type="RuleBase" id="RU368065"/>
    </source>
</evidence>
<keyword evidence="4 10" id="KW-0812">Transmembrane</keyword>
<evidence type="ECO:0000256" key="7">
    <source>
        <dbReference type="ARBA" id="ARBA00023055"/>
    </source>
</evidence>
<comment type="caution">
    <text evidence="11">The sequence shown here is derived from an EMBL/GenBank/DDBJ whole genome shotgun (WGS) entry which is preliminary data.</text>
</comment>
<comment type="caution">
    <text evidence="10">Lacks conserved residue(s) required for the propagation of feature annotation.</text>
</comment>
<dbReference type="GO" id="GO:0006665">
    <property type="term" value="P:sphingolipid metabolic process"/>
    <property type="evidence" value="ECO:0007669"/>
    <property type="project" value="TreeGrafter"/>
</dbReference>
<gene>
    <name evidence="11" type="ORF">Zmor_008599</name>
</gene>
<evidence type="ECO:0000256" key="6">
    <source>
        <dbReference type="ARBA" id="ARBA00022989"/>
    </source>
</evidence>
<evidence type="ECO:0000256" key="1">
    <source>
        <dbReference type="ARBA" id="ARBA00004477"/>
    </source>
</evidence>
<keyword evidence="12" id="KW-1185">Reference proteome</keyword>
<comment type="function">
    <text evidence="10">Mediator of sterol homeostasis involved in sterol uptake, trafficking and distribution into membranes.</text>
</comment>
<evidence type="ECO:0000256" key="8">
    <source>
        <dbReference type="ARBA" id="ARBA00023098"/>
    </source>
</evidence>
<dbReference type="PANTHER" id="PTHR14467">
    <property type="entry name" value="ARV1"/>
    <property type="match status" value="1"/>
</dbReference>
<accession>A0AA38IVP4</accession>
<evidence type="ECO:0000256" key="2">
    <source>
        <dbReference type="ARBA" id="ARBA00009187"/>
    </source>
</evidence>
<evidence type="ECO:0000256" key="3">
    <source>
        <dbReference type="ARBA" id="ARBA00022448"/>
    </source>
</evidence>
<feature type="transmembrane region" description="Helical" evidence="10">
    <location>
        <begin position="125"/>
        <end position="147"/>
    </location>
</feature>
<name>A0AA38IVP4_9CUCU</name>
<dbReference type="EMBL" id="JALNTZ010000002">
    <property type="protein sequence ID" value="KAJ3664427.1"/>
    <property type="molecule type" value="Genomic_DNA"/>
</dbReference>
<evidence type="ECO:0000313" key="11">
    <source>
        <dbReference type="EMBL" id="KAJ3664427.1"/>
    </source>
</evidence>
<comment type="subcellular location">
    <subcellularLocation>
        <location evidence="1 10">Endoplasmic reticulum membrane</location>
        <topology evidence="1 10">Multi-pass membrane protein</topology>
    </subcellularLocation>
</comment>
<evidence type="ECO:0000313" key="12">
    <source>
        <dbReference type="Proteomes" id="UP001168821"/>
    </source>
</evidence>
<keyword evidence="6 10" id="KW-1133">Transmembrane helix</keyword>
<protein>
    <recommendedName>
        <fullName evidence="10">Protein ARV</fullName>
    </recommendedName>
</protein>
<dbReference type="GO" id="GO:0032541">
    <property type="term" value="C:cortical endoplasmic reticulum"/>
    <property type="evidence" value="ECO:0007669"/>
    <property type="project" value="TreeGrafter"/>
</dbReference>
<keyword evidence="9 10" id="KW-0472">Membrane</keyword>
<dbReference type="GO" id="GO:0005789">
    <property type="term" value="C:endoplasmic reticulum membrane"/>
    <property type="evidence" value="ECO:0007669"/>
    <property type="project" value="UniProtKB-SubCell"/>
</dbReference>
<dbReference type="GO" id="GO:0005794">
    <property type="term" value="C:Golgi apparatus"/>
    <property type="evidence" value="ECO:0007669"/>
    <property type="project" value="TreeGrafter"/>
</dbReference>
<comment type="similarity">
    <text evidence="2 10">Belongs to the ARV1 family.</text>
</comment>
<evidence type="ECO:0000256" key="5">
    <source>
        <dbReference type="ARBA" id="ARBA00022824"/>
    </source>
</evidence>
<dbReference type="Pfam" id="PF04161">
    <property type="entry name" value="Arv1"/>
    <property type="match status" value="1"/>
</dbReference>
<reference evidence="11" key="1">
    <citation type="journal article" date="2023" name="G3 (Bethesda)">
        <title>Whole genome assemblies of Zophobas morio and Tenebrio molitor.</title>
        <authorList>
            <person name="Kaur S."/>
            <person name="Stinson S.A."/>
            <person name="diCenzo G.C."/>
        </authorList>
    </citation>
    <scope>NUCLEOTIDE SEQUENCE</scope>
    <source>
        <strain evidence="11">QUZm001</strain>
    </source>
</reference>
<evidence type="ECO:0000256" key="4">
    <source>
        <dbReference type="ARBA" id="ARBA00022692"/>
    </source>
</evidence>
<keyword evidence="7 10" id="KW-0445">Lipid transport</keyword>
<keyword evidence="5 10" id="KW-0256">Endoplasmic reticulum</keyword>
<sequence length="249" mass="29144">MFENAPEKDKCYICVNCGKKVKSLFKKYSASVLKLTDCESCHNVADKYVEYDVVIIIIDLVLLQKTAYRHVLFNVDFKNFWKLSVILLLMEAYSELMRSSPERVIKTNEDEKPFLNEFNEMADFLFYKLSLNVAIKTSCFMLVLYFLTKMYCKVLRRDVIDFVSVWKTLTISSFGTFLLLPSLMWDTSVQEFHLCVVSLYTTMSQLLAYTALCNCQKFWSIITIFSAYYCKTFCFDFLDAVYTNIVNNI</sequence>
<dbReference type="GO" id="GO:0032366">
    <property type="term" value="P:intracellular sterol transport"/>
    <property type="evidence" value="ECO:0007669"/>
    <property type="project" value="UniProtKB-UniRule"/>
</dbReference>
<keyword evidence="8 10" id="KW-0443">Lipid metabolism</keyword>
<dbReference type="PANTHER" id="PTHR14467:SF0">
    <property type="entry name" value="PROTEIN ARV1"/>
    <property type="match status" value="1"/>
</dbReference>
<organism evidence="11 12">
    <name type="scientific">Zophobas morio</name>
    <dbReference type="NCBI Taxonomy" id="2755281"/>
    <lineage>
        <taxon>Eukaryota</taxon>
        <taxon>Metazoa</taxon>
        <taxon>Ecdysozoa</taxon>
        <taxon>Arthropoda</taxon>
        <taxon>Hexapoda</taxon>
        <taxon>Insecta</taxon>
        <taxon>Pterygota</taxon>
        <taxon>Neoptera</taxon>
        <taxon>Endopterygota</taxon>
        <taxon>Coleoptera</taxon>
        <taxon>Polyphaga</taxon>
        <taxon>Cucujiformia</taxon>
        <taxon>Tenebrionidae</taxon>
        <taxon>Zophobas</taxon>
    </lineage>
</organism>
<evidence type="ECO:0000256" key="9">
    <source>
        <dbReference type="ARBA" id="ARBA00023136"/>
    </source>
</evidence>
<dbReference type="Proteomes" id="UP001168821">
    <property type="component" value="Unassembled WGS sequence"/>
</dbReference>
<dbReference type="GO" id="GO:0097036">
    <property type="term" value="P:regulation of plasma membrane sterol distribution"/>
    <property type="evidence" value="ECO:0007669"/>
    <property type="project" value="UniProtKB-UniRule"/>
</dbReference>
<keyword evidence="3 10" id="KW-0813">Transport</keyword>
<dbReference type="InterPro" id="IPR007290">
    <property type="entry name" value="Arv1"/>
</dbReference>
<dbReference type="AlphaFoldDB" id="A0AA38IVP4"/>
<dbReference type="GO" id="GO:0016125">
    <property type="term" value="P:sterol metabolic process"/>
    <property type="evidence" value="ECO:0007669"/>
    <property type="project" value="UniProtKB-UniRule"/>
</dbReference>